<dbReference type="EMBL" id="BSXS01003355">
    <property type="protein sequence ID" value="GME81122.1"/>
    <property type="molecule type" value="Genomic_DNA"/>
</dbReference>
<comment type="caution">
    <text evidence="1">The sequence shown here is derived from an EMBL/GenBank/DDBJ whole genome shotgun (WGS) entry which is preliminary data.</text>
</comment>
<dbReference type="Proteomes" id="UP001165064">
    <property type="component" value="Unassembled WGS sequence"/>
</dbReference>
<name>A0ACB5T426_AMBMO</name>
<evidence type="ECO:0000313" key="1">
    <source>
        <dbReference type="EMBL" id="GME81122.1"/>
    </source>
</evidence>
<sequence>MTTEELLPTAEYAAPDLKKSFTIDPTQKHSTQGKTTGPSDHVLNAGAVDEDMPSAASDTQMGRLREYLTTLQDDVNTFLTERMQHSGSANDKDNDIERRVLDEGVDEDDDE</sequence>
<organism evidence="1 2">
    <name type="scientific">Ambrosiozyma monospora</name>
    <name type="common">Yeast</name>
    <name type="synonym">Endomycopsis monosporus</name>
    <dbReference type="NCBI Taxonomy" id="43982"/>
    <lineage>
        <taxon>Eukaryota</taxon>
        <taxon>Fungi</taxon>
        <taxon>Dikarya</taxon>
        <taxon>Ascomycota</taxon>
        <taxon>Saccharomycotina</taxon>
        <taxon>Pichiomycetes</taxon>
        <taxon>Pichiales</taxon>
        <taxon>Pichiaceae</taxon>
        <taxon>Ambrosiozyma</taxon>
    </lineage>
</organism>
<proteinExistence type="predicted"/>
<evidence type="ECO:0000313" key="2">
    <source>
        <dbReference type="Proteomes" id="UP001165064"/>
    </source>
</evidence>
<keyword evidence="2" id="KW-1185">Reference proteome</keyword>
<accession>A0ACB5T426</accession>
<reference evidence="1" key="1">
    <citation type="submission" date="2023-04" db="EMBL/GenBank/DDBJ databases">
        <title>Ambrosiozyma monospora NBRC 10751.</title>
        <authorList>
            <person name="Ichikawa N."/>
            <person name="Sato H."/>
            <person name="Tonouchi N."/>
        </authorList>
    </citation>
    <scope>NUCLEOTIDE SEQUENCE</scope>
    <source>
        <strain evidence="1">NBRC 10751</strain>
    </source>
</reference>
<gene>
    <name evidence="1" type="ORF">Amon02_000477100</name>
</gene>
<protein>
    <submittedName>
        <fullName evidence="1">Unnamed protein product</fullName>
    </submittedName>
</protein>